<name>A0A9D1J289_9FIRM</name>
<evidence type="ECO:0000313" key="7">
    <source>
        <dbReference type="Proteomes" id="UP000886785"/>
    </source>
</evidence>
<dbReference type="Pfam" id="PF02195">
    <property type="entry name" value="ParB_N"/>
    <property type="match status" value="1"/>
</dbReference>
<evidence type="ECO:0000256" key="1">
    <source>
        <dbReference type="ARBA" id="ARBA00004453"/>
    </source>
</evidence>
<dbReference type="SUPFAM" id="SSF110849">
    <property type="entry name" value="ParB/Sulfiredoxin"/>
    <property type="match status" value="1"/>
</dbReference>
<accession>A0A9D1J289</accession>
<dbReference type="Pfam" id="PF17762">
    <property type="entry name" value="HTH_ParB"/>
    <property type="match status" value="1"/>
</dbReference>
<dbReference type="InterPro" id="IPR041468">
    <property type="entry name" value="HTH_ParB/Spo0J"/>
</dbReference>
<dbReference type="InterPro" id="IPR004437">
    <property type="entry name" value="ParB/RepB/Spo0J"/>
</dbReference>
<evidence type="ECO:0000256" key="2">
    <source>
        <dbReference type="ARBA" id="ARBA00006295"/>
    </source>
</evidence>
<dbReference type="NCBIfam" id="TIGR00180">
    <property type="entry name" value="parB_part"/>
    <property type="match status" value="1"/>
</dbReference>
<dbReference type="GO" id="GO:0045881">
    <property type="term" value="P:positive regulation of sporulation resulting in formation of a cellular spore"/>
    <property type="evidence" value="ECO:0007669"/>
    <property type="project" value="TreeGrafter"/>
</dbReference>
<dbReference type="Proteomes" id="UP000886785">
    <property type="component" value="Unassembled WGS sequence"/>
</dbReference>
<dbReference type="FunFam" id="1.10.10.2830:FF:000001">
    <property type="entry name" value="Chromosome partitioning protein ParB"/>
    <property type="match status" value="1"/>
</dbReference>
<dbReference type="PANTHER" id="PTHR33375:SF8">
    <property type="entry name" value="NUCLEOID OCCLUSION PROTEIN"/>
    <property type="match status" value="1"/>
</dbReference>
<reference evidence="6" key="2">
    <citation type="journal article" date="2021" name="PeerJ">
        <title>Extensive microbial diversity within the chicken gut microbiome revealed by metagenomics and culture.</title>
        <authorList>
            <person name="Gilroy R."/>
            <person name="Ravi A."/>
            <person name="Getino M."/>
            <person name="Pursley I."/>
            <person name="Horton D.L."/>
            <person name="Alikhan N.F."/>
            <person name="Baker D."/>
            <person name="Gharbi K."/>
            <person name="Hall N."/>
            <person name="Watson M."/>
            <person name="Adriaenssens E.M."/>
            <person name="Foster-Nyarko E."/>
            <person name="Jarju S."/>
            <person name="Secka A."/>
            <person name="Antonio M."/>
            <person name="Oren A."/>
            <person name="Chaudhuri R.R."/>
            <person name="La Ragione R."/>
            <person name="Hildebrand F."/>
            <person name="Pallen M.J."/>
        </authorList>
    </citation>
    <scope>NUCLEOTIDE SEQUENCE</scope>
    <source>
        <strain evidence="6">ChiSjej1B19-7085</strain>
    </source>
</reference>
<dbReference type="SMART" id="SM00470">
    <property type="entry name" value="ParB"/>
    <property type="match status" value="1"/>
</dbReference>
<dbReference type="InterPro" id="IPR036086">
    <property type="entry name" value="ParB/Sulfiredoxin_sf"/>
</dbReference>
<dbReference type="EMBL" id="DVHF01000126">
    <property type="protein sequence ID" value="HIR58015.1"/>
    <property type="molecule type" value="Genomic_DNA"/>
</dbReference>
<organism evidence="6 7">
    <name type="scientific">Candidatus Gallacutalibacter pullicola</name>
    <dbReference type="NCBI Taxonomy" id="2840830"/>
    <lineage>
        <taxon>Bacteria</taxon>
        <taxon>Bacillati</taxon>
        <taxon>Bacillota</taxon>
        <taxon>Clostridia</taxon>
        <taxon>Eubacteriales</taxon>
        <taxon>Candidatus Gallacutalibacter</taxon>
    </lineage>
</organism>
<dbReference type="Gene3D" id="3.90.1530.30">
    <property type="match status" value="1"/>
</dbReference>
<dbReference type="GO" id="GO:0003677">
    <property type="term" value="F:DNA binding"/>
    <property type="evidence" value="ECO:0007669"/>
    <property type="project" value="UniProtKB-KW"/>
</dbReference>
<comment type="subcellular location">
    <subcellularLocation>
        <location evidence="1">Cytoplasm</location>
        <location evidence="1">Nucleoid</location>
    </subcellularLocation>
</comment>
<feature type="region of interest" description="Disordered" evidence="4">
    <location>
        <begin position="1"/>
        <end position="23"/>
    </location>
</feature>
<comment type="similarity">
    <text evidence="2">Belongs to the ParB family.</text>
</comment>
<sequence length="273" mass="30967">MMQGRKKIQEIPLDRIQPNPSQPRRIFSSEDLEGLAASIHTNGLLQPLTVRRGMSGNYELIAGERRLRACRMLGMKTAPCIVSDCDDRQSAIFAMLENLQRQDLQLFEEAEGIQRLIAEWGVTQEEAAMRLGKSQSAIANKLRLLKLTPEERRRITEAGLTERHARALIRLSDEKVRGRALTEIIERGLNVQQTDELIDKILITVKKEKSSCKRTFVVKDVRIFINTINHAIDAMRQAGINARTEKRETEEYIECIVKIPKNAGRRSTAGKPA</sequence>
<feature type="domain" description="ParB-like N-terminal" evidence="5">
    <location>
        <begin position="9"/>
        <end position="99"/>
    </location>
</feature>
<keyword evidence="3" id="KW-0238">DNA-binding</keyword>
<protein>
    <submittedName>
        <fullName evidence="6">ParB/RepB/Spo0J family partition protein</fullName>
    </submittedName>
</protein>
<evidence type="ECO:0000259" key="5">
    <source>
        <dbReference type="SMART" id="SM00470"/>
    </source>
</evidence>
<evidence type="ECO:0000313" key="6">
    <source>
        <dbReference type="EMBL" id="HIR58015.1"/>
    </source>
</evidence>
<gene>
    <name evidence="6" type="ORF">IAA54_10130</name>
</gene>
<dbReference type="GO" id="GO:0007059">
    <property type="term" value="P:chromosome segregation"/>
    <property type="evidence" value="ECO:0007669"/>
    <property type="project" value="TreeGrafter"/>
</dbReference>
<dbReference type="FunFam" id="3.90.1530.30:FF:000001">
    <property type="entry name" value="Chromosome partitioning protein ParB"/>
    <property type="match status" value="1"/>
</dbReference>
<reference evidence="6" key="1">
    <citation type="submission" date="2020-10" db="EMBL/GenBank/DDBJ databases">
        <authorList>
            <person name="Gilroy R."/>
        </authorList>
    </citation>
    <scope>NUCLEOTIDE SEQUENCE</scope>
    <source>
        <strain evidence="6">ChiSjej1B19-7085</strain>
    </source>
</reference>
<dbReference type="CDD" id="cd16393">
    <property type="entry name" value="SPO0J_N"/>
    <property type="match status" value="1"/>
</dbReference>
<comment type="caution">
    <text evidence="6">The sequence shown here is derived from an EMBL/GenBank/DDBJ whole genome shotgun (WGS) entry which is preliminary data.</text>
</comment>
<evidence type="ECO:0000256" key="3">
    <source>
        <dbReference type="ARBA" id="ARBA00023125"/>
    </source>
</evidence>
<evidence type="ECO:0000256" key="4">
    <source>
        <dbReference type="SAM" id="MobiDB-lite"/>
    </source>
</evidence>
<dbReference type="SUPFAM" id="SSF109709">
    <property type="entry name" value="KorB DNA-binding domain-like"/>
    <property type="match status" value="1"/>
</dbReference>
<dbReference type="GO" id="GO:0005694">
    <property type="term" value="C:chromosome"/>
    <property type="evidence" value="ECO:0007669"/>
    <property type="project" value="TreeGrafter"/>
</dbReference>
<dbReference type="InterPro" id="IPR050336">
    <property type="entry name" value="Chromosome_partition/occlusion"/>
</dbReference>
<dbReference type="InterPro" id="IPR003115">
    <property type="entry name" value="ParB_N"/>
</dbReference>
<dbReference type="AlphaFoldDB" id="A0A9D1J289"/>
<proteinExistence type="inferred from homology"/>
<dbReference type="Gene3D" id="1.10.10.2830">
    <property type="match status" value="1"/>
</dbReference>
<dbReference type="GO" id="GO:0009295">
    <property type="term" value="C:nucleoid"/>
    <property type="evidence" value="ECO:0007669"/>
    <property type="project" value="UniProtKB-SubCell"/>
</dbReference>
<dbReference type="PANTHER" id="PTHR33375">
    <property type="entry name" value="CHROMOSOME-PARTITIONING PROTEIN PARB-RELATED"/>
    <property type="match status" value="1"/>
</dbReference>